<dbReference type="PANTHER" id="PTHR13103">
    <property type="entry name" value="SCHWANNOMIN INTERACTING PROTEIN 1"/>
    <property type="match status" value="1"/>
</dbReference>
<feature type="compositionally biased region" description="Polar residues" evidence="2">
    <location>
        <begin position="317"/>
        <end position="327"/>
    </location>
</feature>
<evidence type="ECO:0000313" key="4">
    <source>
        <dbReference type="EMBL" id="CEK78169.1"/>
    </source>
</evidence>
<feature type="region of interest" description="Disordered" evidence="2">
    <location>
        <begin position="1"/>
        <end position="56"/>
    </location>
</feature>
<keyword evidence="1" id="KW-0175">Coiled coil</keyword>
<feature type="region of interest" description="Disordered" evidence="2">
    <location>
        <begin position="592"/>
        <end position="617"/>
    </location>
</feature>
<feature type="domain" description="Schwannomin interacting protein 1 C-terminal" evidence="3">
    <location>
        <begin position="369"/>
        <end position="592"/>
    </location>
</feature>
<dbReference type="GO" id="GO:0035332">
    <property type="term" value="P:positive regulation of hippo signaling"/>
    <property type="evidence" value="ECO:0007669"/>
    <property type="project" value="TreeGrafter"/>
</dbReference>
<feature type="region of interest" description="Disordered" evidence="2">
    <location>
        <begin position="199"/>
        <end position="221"/>
    </location>
</feature>
<feature type="compositionally biased region" description="Low complexity" evidence="2">
    <location>
        <begin position="595"/>
        <end position="607"/>
    </location>
</feature>
<evidence type="ECO:0000256" key="2">
    <source>
        <dbReference type="SAM" id="MobiDB-lite"/>
    </source>
</evidence>
<sequence length="617" mass="69222">MTLLTPEENQGGGDDSPATAPLDSEDDLDSSLIQDTASLDTDDLSPHLPATSITVPNLRPVLDGQKILSDLDREKQSPSRFSVDVECESIVSDYSELGGPLRDIERDVHYMDRDALMTDDLFHPLDISLLNAEDDLPVKLEQETEAEFEWRLRKINLLSLAQEFAELKKVDSRACPINFHRNQSVKTFVRGCSPLGSRGQSLDRISRRTHSKSPLRASERSISREFSRTFDSMTYAGNESARAQVSLPKNQDKKLIGKEILPPATEDLPVNEARRRNSNSDLPANMRPERCVNSPNMTRKTRIGNTKPRDESENRSDSQAPQSQGSSDGDGDFEVYNIETALSNMNWQMLEEQIEAADMEEKTRLEACKNDREKIRRRLAMAADDDSIDNDDGDTDATLSPRKRLQARLQGAPNGMQICFMNEDGLDDEDADGLIEEHTSDQSEASQVSEEFTQSETTESVIPPPNHPCFPGEIERFTSKQTKLQSEATLALAQASTMARMQLEVDKQTKKKSPIADMVGIPALGSGRRLHLKRSKLLDMNIAQLQVLVNDLHSQIELLNEDLVHLLIERDDLHMEQDSMLVDIEDLTSHCHDPTATNNNKSTLNNNRPANRRDRHT</sequence>
<accession>A0A0B7AAZ5</accession>
<dbReference type="GO" id="GO:0005886">
    <property type="term" value="C:plasma membrane"/>
    <property type="evidence" value="ECO:0007669"/>
    <property type="project" value="TreeGrafter"/>
</dbReference>
<dbReference type="EMBL" id="HACG01031304">
    <property type="protein sequence ID" value="CEK78169.1"/>
    <property type="molecule type" value="Transcribed_RNA"/>
</dbReference>
<gene>
    <name evidence="4" type="primary">ORF108657</name>
</gene>
<reference evidence="4" key="1">
    <citation type="submission" date="2014-12" db="EMBL/GenBank/DDBJ databases">
        <title>Insight into the proteome of Arion vulgaris.</title>
        <authorList>
            <person name="Aradska J."/>
            <person name="Bulat T."/>
            <person name="Smidak R."/>
            <person name="Sarate P."/>
            <person name="Gangsoo J."/>
            <person name="Sialana F."/>
            <person name="Bilban M."/>
            <person name="Lubec G."/>
        </authorList>
    </citation>
    <scope>NUCLEOTIDE SEQUENCE</scope>
    <source>
        <tissue evidence="4">Skin</tissue>
    </source>
</reference>
<protein>
    <recommendedName>
        <fullName evidence="3">Schwannomin interacting protein 1 C-terminal domain-containing protein</fullName>
    </recommendedName>
</protein>
<dbReference type="InterPro" id="IPR039045">
    <property type="entry name" value="SCHIP_1"/>
</dbReference>
<dbReference type="AlphaFoldDB" id="A0A0B7AAZ5"/>
<dbReference type="InterPro" id="IPR015649">
    <property type="entry name" value="SCHIP_1_C"/>
</dbReference>
<evidence type="ECO:0000256" key="1">
    <source>
        <dbReference type="ARBA" id="ARBA00023054"/>
    </source>
</evidence>
<dbReference type="PANTHER" id="PTHR13103:SF2">
    <property type="entry name" value="IQCJ-SCHIP1 READTHROUGH TRANSCRIPT PROTEIN-RELATED"/>
    <property type="match status" value="1"/>
</dbReference>
<dbReference type="Pfam" id="PF10148">
    <property type="entry name" value="SCHIP-1_C"/>
    <property type="match status" value="1"/>
</dbReference>
<feature type="compositionally biased region" description="Basic and acidic residues" evidence="2">
    <location>
        <begin position="307"/>
        <end position="316"/>
    </location>
</feature>
<feature type="region of interest" description="Disordered" evidence="2">
    <location>
        <begin position="241"/>
        <end position="333"/>
    </location>
</feature>
<evidence type="ECO:0000259" key="3">
    <source>
        <dbReference type="Pfam" id="PF10148"/>
    </source>
</evidence>
<organism evidence="4">
    <name type="scientific">Arion vulgaris</name>
    <dbReference type="NCBI Taxonomy" id="1028688"/>
    <lineage>
        <taxon>Eukaryota</taxon>
        <taxon>Metazoa</taxon>
        <taxon>Spiralia</taxon>
        <taxon>Lophotrochozoa</taxon>
        <taxon>Mollusca</taxon>
        <taxon>Gastropoda</taxon>
        <taxon>Heterobranchia</taxon>
        <taxon>Euthyneura</taxon>
        <taxon>Panpulmonata</taxon>
        <taxon>Eupulmonata</taxon>
        <taxon>Stylommatophora</taxon>
        <taxon>Helicina</taxon>
        <taxon>Arionoidea</taxon>
        <taxon>Arionidae</taxon>
        <taxon>Arion</taxon>
    </lineage>
</organism>
<proteinExistence type="predicted"/>
<name>A0A0B7AAZ5_9EUPU</name>
<dbReference type="GO" id="GO:0030054">
    <property type="term" value="C:cell junction"/>
    <property type="evidence" value="ECO:0007669"/>
    <property type="project" value="TreeGrafter"/>
</dbReference>